<dbReference type="AlphaFoldDB" id="A0A9W7SSL7"/>
<feature type="compositionally biased region" description="Low complexity" evidence="1">
    <location>
        <begin position="120"/>
        <end position="132"/>
    </location>
</feature>
<feature type="compositionally biased region" description="Polar residues" evidence="1">
    <location>
        <begin position="188"/>
        <end position="197"/>
    </location>
</feature>
<dbReference type="EMBL" id="RIBY02001847">
    <property type="protein sequence ID" value="KAH9827883.1"/>
    <property type="molecule type" value="Genomic_DNA"/>
</dbReference>
<sequence>MGLISKIEDKLSGHSGKEAEKQVEKQGQNYINGQHGSSGGGLQQHAEKQYAKHEMSNAMGGSGGNSSGLVGGLEQKAQGLSLGSSGATGGRGAPGVPTEVGGGHGHPSSGISPQTAERYGAPGASGSTSGTTGAYGAGAGAAGADLSSGGGSRSHDLRHPVGSGGHSGYIPPTGSAVDNPMYPGNGGQRVTSGSSQGSGAGLNKTQAREPYDPYSSAGQRTAADAAPNVGSAGYSGPGQAITHEQPRTSYDEQGVPRTAHGGVANSATQPATVNDRNFISGPTSYISNPEAVPTAGGRTLGDGQDSHTGRDAALGAGAAGAGAYGLHEEQKHGHHHGHHGQSSSTQPSSASGAPHHDSRHTAQGPPDTIGRSYEHTPSSANQHHYGRDAAIATGAAGAGAYGVHEAAQHHHHAQGDTVRPQAQTEPALWSQNYGGQGVGNAQPLSSQGGAYTQGAVDAQRTVGSAPVSGGMASSTTQTTPSNTTGSAVPSSAFDPKKMGSAYEAGYRDALAHMEAERQRLSQQ</sequence>
<name>A0A9W7SSL7_9PEZI</name>
<feature type="compositionally biased region" description="Low complexity" evidence="1">
    <location>
        <begin position="340"/>
        <end position="353"/>
    </location>
</feature>
<accession>A0A9W7SSL7</accession>
<feature type="compositionally biased region" description="Gly residues" evidence="1">
    <location>
        <begin position="60"/>
        <end position="71"/>
    </location>
</feature>
<comment type="caution">
    <text evidence="2">The sequence shown here is derived from an EMBL/GenBank/DDBJ whole genome shotgun (WGS) entry which is preliminary data.</text>
</comment>
<evidence type="ECO:0000313" key="2">
    <source>
        <dbReference type="EMBL" id="KAH9827883.1"/>
    </source>
</evidence>
<feature type="compositionally biased region" description="Low complexity" evidence="1">
    <location>
        <begin position="473"/>
        <end position="486"/>
    </location>
</feature>
<organism evidence="2 3">
    <name type="scientific">Teratosphaeria destructans</name>
    <dbReference type="NCBI Taxonomy" id="418781"/>
    <lineage>
        <taxon>Eukaryota</taxon>
        <taxon>Fungi</taxon>
        <taxon>Dikarya</taxon>
        <taxon>Ascomycota</taxon>
        <taxon>Pezizomycotina</taxon>
        <taxon>Dothideomycetes</taxon>
        <taxon>Dothideomycetidae</taxon>
        <taxon>Mycosphaerellales</taxon>
        <taxon>Teratosphaeriaceae</taxon>
        <taxon>Teratosphaeria</taxon>
    </lineage>
</organism>
<gene>
    <name evidence="2" type="ORF">Tdes44962_MAKER09576</name>
</gene>
<reference evidence="2 3" key="1">
    <citation type="journal article" date="2018" name="IMA Fungus">
        <title>IMA Genome-F 10: Nine draft genome sequences of Claviceps purpurea s.lat., including C. arundinis, C. humidiphila, and C. cf. spartinae, pseudomolecules for the pitch canker pathogen Fusarium circinatum, draft genome of Davidsoniella eucalypti, Grosmannia galeiformis, Quambalaria eucalypti, and Teratosphaeria destructans.</title>
        <authorList>
            <person name="Wingfield B.D."/>
            <person name="Liu M."/>
            <person name="Nguyen H.D."/>
            <person name="Lane F.A."/>
            <person name="Morgan S.W."/>
            <person name="De Vos L."/>
            <person name="Wilken P.M."/>
            <person name="Duong T.A."/>
            <person name="Aylward J."/>
            <person name="Coetzee M.P."/>
            <person name="Dadej K."/>
            <person name="De Beer Z.W."/>
            <person name="Findlay W."/>
            <person name="Havenga M."/>
            <person name="Kolarik M."/>
            <person name="Menzies J.G."/>
            <person name="Naidoo K."/>
            <person name="Pochopski O."/>
            <person name="Shoukouhi P."/>
            <person name="Santana Q.C."/>
            <person name="Seifert K.A."/>
            <person name="Soal N."/>
            <person name="Steenkamp E.T."/>
            <person name="Tatham C.T."/>
            <person name="van der Nest M.A."/>
            <person name="Wingfield M.J."/>
        </authorList>
    </citation>
    <scope>NUCLEOTIDE SEQUENCE [LARGE SCALE GENOMIC DNA]</scope>
    <source>
        <strain evidence="2">CMW44962</strain>
    </source>
</reference>
<feature type="compositionally biased region" description="Basic and acidic residues" evidence="1">
    <location>
        <begin position="1"/>
        <end position="24"/>
    </location>
</feature>
<reference evidence="2 3" key="2">
    <citation type="journal article" date="2021" name="Curr. Genet.">
        <title>Genetic response to nitrogen starvation in the aggressive Eucalyptus foliar pathogen Teratosphaeria destructans.</title>
        <authorList>
            <person name="Havenga M."/>
            <person name="Wingfield B.D."/>
            <person name="Wingfield M.J."/>
            <person name="Dreyer L.L."/>
            <person name="Roets F."/>
            <person name="Aylward J."/>
        </authorList>
    </citation>
    <scope>NUCLEOTIDE SEQUENCE [LARGE SCALE GENOMIC DNA]</scope>
    <source>
        <strain evidence="2">CMW44962</strain>
    </source>
</reference>
<keyword evidence="3" id="KW-1185">Reference proteome</keyword>
<dbReference type="Proteomes" id="UP001138500">
    <property type="component" value="Unassembled WGS sequence"/>
</dbReference>
<proteinExistence type="predicted"/>
<protein>
    <submittedName>
        <fullName evidence="2">Uncharacterized protein</fullName>
    </submittedName>
</protein>
<feature type="region of interest" description="Disordered" evidence="1">
    <location>
        <begin position="463"/>
        <end position="499"/>
    </location>
</feature>
<evidence type="ECO:0000256" key="1">
    <source>
        <dbReference type="SAM" id="MobiDB-lite"/>
    </source>
</evidence>
<feature type="compositionally biased region" description="Basic and acidic residues" evidence="1">
    <location>
        <begin position="45"/>
        <end position="55"/>
    </location>
</feature>
<feature type="compositionally biased region" description="Polar residues" evidence="1">
    <location>
        <begin position="265"/>
        <end position="287"/>
    </location>
</feature>
<feature type="region of interest" description="Disordered" evidence="1">
    <location>
        <begin position="1"/>
        <end position="382"/>
    </location>
</feature>
<evidence type="ECO:0000313" key="3">
    <source>
        <dbReference type="Proteomes" id="UP001138500"/>
    </source>
</evidence>
<feature type="region of interest" description="Disordered" evidence="1">
    <location>
        <begin position="429"/>
        <end position="450"/>
    </location>
</feature>
<dbReference type="OrthoDB" id="3649848at2759"/>